<feature type="compositionally biased region" description="Basic residues" evidence="1">
    <location>
        <begin position="55"/>
        <end position="68"/>
    </location>
</feature>
<dbReference type="AlphaFoldDB" id="A0AB33XSY0"/>
<evidence type="ECO:0000313" key="2">
    <source>
        <dbReference type="EMBL" id="EKS49972.1"/>
    </source>
</evidence>
<protein>
    <submittedName>
        <fullName evidence="2">Uncharacterized protein</fullName>
    </submittedName>
</protein>
<dbReference type="EMBL" id="AMQX01000011">
    <property type="protein sequence ID" value="EKS49972.1"/>
    <property type="molecule type" value="Genomic_DNA"/>
</dbReference>
<reference evidence="2 3" key="1">
    <citation type="journal article" date="2013" name="Genome Announc.">
        <title>Draft Genome Sequence of Staphylococcus simulans UMC-CNS-990, Isolated from a Case of Chronic Bovine Mastitis.</title>
        <authorList>
            <person name="Calcutt M.J."/>
            <person name="Foecking M.F."/>
            <person name="Hsieh H.Y."/>
            <person name="Perry J."/>
            <person name="Stewart G.C."/>
            <person name="Middleton J.R."/>
        </authorList>
    </citation>
    <scope>NUCLEOTIDE SEQUENCE [LARGE SCALE GENOMIC DNA]</scope>
    <source>
        <strain evidence="2 3">LRHMDP3</strain>
    </source>
</reference>
<evidence type="ECO:0000313" key="3">
    <source>
        <dbReference type="Proteomes" id="UP000009352"/>
    </source>
</evidence>
<evidence type="ECO:0000256" key="1">
    <source>
        <dbReference type="SAM" id="MobiDB-lite"/>
    </source>
</evidence>
<dbReference type="Proteomes" id="UP000009352">
    <property type="component" value="Unassembled WGS sequence"/>
</dbReference>
<gene>
    <name evidence="2" type="ORF">LRHMDP3_2083</name>
</gene>
<name>A0AB33XSY0_LACRH</name>
<sequence>MMKAFKIQDAVKLYSSLKKTYEREDSKIQKMQEEIDREMKKASLTTKPSAEHQGPKRHLKIHRDRPNS</sequence>
<comment type="caution">
    <text evidence="2">The sequence shown here is derived from an EMBL/GenBank/DDBJ whole genome shotgun (WGS) entry which is preliminary data.</text>
</comment>
<accession>A0AB33XSY0</accession>
<feature type="region of interest" description="Disordered" evidence="1">
    <location>
        <begin position="37"/>
        <end position="68"/>
    </location>
</feature>
<organism evidence="2 3">
    <name type="scientific">Lacticaseibacillus rhamnosus LRHMDP3</name>
    <dbReference type="NCBI Taxonomy" id="1203259"/>
    <lineage>
        <taxon>Bacteria</taxon>
        <taxon>Bacillati</taxon>
        <taxon>Bacillota</taxon>
        <taxon>Bacilli</taxon>
        <taxon>Lactobacillales</taxon>
        <taxon>Lactobacillaceae</taxon>
        <taxon>Lacticaseibacillus</taxon>
    </lineage>
</organism>
<proteinExistence type="predicted"/>